<protein>
    <submittedName>
        <fullName evidence="1">Uncharacterized protein</fullName>
    </submittedName>
</protein>
<keyword evidence="2" id="KW-1185">Reference proteome</keyword>
<dbReference type="RefSeq" id="WP_264892216.1">
    <property type="nucleotide sequence ID" value="NZ_CP110257.1"/>
</dbReference>
<evidence type="ECO:0000313" key="1">
    <source>
        <dbReference type="EMBL" id="UZD54620.1"/>
    </source>
</evidence>
<organism evidence="1 2">
    <name type="scientific">Caldimonas aquatica</name>
    <dbReference type="NCBI Taxonomy" id="376175"/>
    <lineage>
        <taxon>Bacteria</taxon>
        <taxon>Pseudomonadati</taxon>
        <taxon>Pseudomonadota</taxon>
        <taxon>Betaproteobacteria</taxon>
        <taxon>Burkholderiales</taxon>
        <taxon>Sphaerotilaceae</taxon>
        <taxon>Caldimonas</taxon>
    </lineage>
</organism>
<evidence type="ECO:0000313" key="2">
    <source>
        <dbReference type="Proteomes" id="UP001163266"/>
    </source>
</evidence>
<accession>A0ABY6MRJ0</accession>
<gene>
    <name evidence="1" type="ORF">OMP39_13300</name>
</gene>
<dbReference type="Proteomes" id="UP001163266">
    <property type="component" value="Chromosome"/>
</dbReference>
<name>A0ABY6MRJ0_9BURK</name>
<reference evidence="1" key="1">
    <citation type="submission" date="2022-10" db="EMBL/GenBank/DDBJ databases">
        <title>Complete genome sequence of Schlegelella aquatica LMG 23380.</title>
        <authorList>
            <person name="Musilova J."/>
            <person name="Kourilova X."/>
            <person name="Bezdicek M."/>
            <person name="Hermankova K."/>
            <person name="Obruca S."/>
            <person name="Sedlar K."/>
        </authorList>
    </citation>
    <scope>NUCLEOTIDE SEQUENCE</scope>
    <source>
        <strain evidence="1">LMG 23380</strain>
    </source>
</reference>
<sequence>MDDVLQRGEWIERYAARLLARRPALPSAAALDRARIAWACGAGRLEPERAADEELRRESEAEASA</sequence>
<dbReference type="EMBL" id="CP110257">
    <property type="protein sequence ID" value="UZD54620.1"/>
    <property type="molecule type" value="Genomic_DNA"/>
</dbReference>
<proteinExistence type="predicted"/>